<protein>
    <submittedName>
        <fullName evidence="2">Uncharacterized protein</fullName>
    </submittedName>
</protein>
<proteinExistence type="predicted"/>
<evidence type="ECO:0000313" key="3">
    <source>
        <dbReference type="Proteomes" id="UP000317835"/>
    </source>
</evidence>
<organism evidence="2 3">
    <name type="scientific">Tautonia plasticadhaerens</name>
    <dbReference type="NCBI Taxonomy" id="2527974"/>
    <lineage>
        <taxon>Bacteria</taxon>
        <taxon>Pseudomonadati</taxon>
        <taxon>Planctomycetota</taxon>
        <taxon>Planctomycetia</taxon>
        <taxon>Isosphaerales</taxon>
        <taxon>Isosphaeraceae</taxon>
        <taxon>Tautonia</taxon>
    </lineage>
</organism>
<evidence type="ECO:0000313" key="2">
    <source>
        <dbReference type="EMBL" id="QDV34825.1"/>
    </source>
</evidence>
<keyword evidence="1" id="KW-0472">Membrane</keyword>
<evidence type="ECO:0000256" key="1">
    <source>
        <dbReference type="SAM" id="Phobius"/>
    </source>
</evidence>
<reference evidence="2 3" key="1">
    <citation type="submission" date="2019-02" db="EMBL/GenBank/DDBJ databases">
        <title>Deep-cultivation of Planctomycetes and their phenomic and genomic characterization uncovers novel biology.</title>
        <authorList>
            <person name="Wiegand S."/>
            <person name="Jogler M."/>
            <person name="Boedeker C."/>
            <person name="Pinto D."/>
            <person name="Vollmers J."/>
            <person name="Rivas-Marin E."/>
            <person name="Kohn T."/>
            <person name="Peeters S.H."/>
            <person name="Heuer A."/>
            <person name="Rast P."/>
            <person name="Oberbeckmann S."/>
            <person name="Bunk B."/>
            <person name="Jeske O."/>
            <person name="Meyerdierks A."/>
            <person name="Storesund J.E."/>
            <person name="Kallscheuer N."/>
            <person name="Luecker S."/>
            <person name="Lage O.M."/>
            <person name="Pohl T."/>
            <person name="Merkel B.J."/>
            <person name="Hornburger P."/>
            <person name="Mueller R.-W."/>
            <person name="Bruemmer F."/>
            <person name="Labrenz M."/>
            <person name="Spormann A.M."/>
            <person name="Op den Camp H."/>
            <person name="Overmann J."/>
            <person name="Amann R."/>
            <person name="Jetten M.S.M."/>
            <person name="Mascher T."/>
            <person name="Medema M.H."/>
            <person name="Devos D.P."/>
            <person name="Kaster A.-K."/>
            <person name="Ovreas L."/>
            <person name="Rohde M."/>
            <person name="Galperin M.Y."/>
            <person name="Jogler C."/>
        </authorList>
    </citation>
    <scope>NUCLEOTIDE SEQUENCE [LARGE SCALE GENOMIC DNA]</scope>
    <source>
        <strain evidence="2 3">ElP</strain>
    </source>
</reference>
<keyword evidence="1" id="KW-1133">Transmembrane helix</keyword>
<keyword evidence="3" id="KW-1185">Reference proteome</keyword>
<dbReference type="EMBL" id="CP036426">
    <property type="protein sequence ID" value="QDV34825.1"/>
    <property type="molecule type" value="Genomic_DNA"/>
</dbReference>
<dbReference type="KEGG" id="tpla:ElP_27220"/>
<dbReference type="AlphaFoldDB" id="A0A518H1X3"/>
<gene>
    <name evidence="2" type="ORF">ElP_27220</name>
</gene>
<accession>A0A518H1X3</accession>
<dbReference type="Proteomes" id="UP000317835">
    <property type="component" value="Chromosome"/>
</dbReference>
<dbReference type="RefSeq" id="WP_145269998.1">
    <property type="nucleotide sequence ID" value="NZ_CP036426.1"/>
</dbReference>
<feature type="transmembrane region" description="Helical" evidence="1">
    <location>
        <begin position="12"/>
        <end position="32"/>
    </location>
</feature>
<name>A0A518H1X3_9BACT</name>
<feature type="transmembrane region" description="Helical" evidence="1">
    <location>
        <begin position="38"/>
        <end position="56"/>
    </location>
</feature>
<keyword evidence="1" id="KW-0812">Transmembrane</keyword>
<dbReference type="PROSITE" id="PS51257">
    <property type="entry name" value="PROKAR_LIPOPROTEIN"/>
    <property type="match status" value="1"/>
</dbReference>
<feature type="transmembrane region" description="Helical" evidence="1">
    <location>
        <begin position="77"/>
        <end position="96"/>
    </location>
</feature>
<sequence length="99" mass="10630">MRLQLESPRLSYALLGAGFACSVGFLVFPIFWRGNLGVSAGRLLMFLSAVVASRTWRRTGSRVVLALSGAELSFQGVSIALGPLLYIIGIMLVGGWNVK</sequence>